<keyword evidence="2" id="KW-1185">Reference proteome</keyword>
<name>A0AA88SC96_CHASR</name>
<organism evidence="1 2">
    <name type="scientific">Channa striata</name>
    <name type="common">Snakehead murrel</name>
    <name type="synonym">Ophicephalus striatus</name>
    <dbReference type="NCBI Taxonomy" id="64152"/>
    <lineage>
        <taxon>Eukaryota</taxon>
        <taxon>Metazoa</taxon>
        <taxon>Chordata</taxon>
        <taxon>Craniata</taxon>
        <taxon>Vertebrata</taxon>
        <taxon>Euteleostomi</taxon>
        <taxon>Actinopterygii</taxon>
        <taxon>Neopterygii</taxon>
        <taxon>Teleostei</taxon>
        <taxon>Neoteleostei</taxon>
        <taxon>Acanthomorphata</taxon>
        <taxon>Anabantaria</taxon>
        <taxon>Anabantiformes</taxon>
        <taxon>Channoidei</taxon>
        <taxon>Channidae</taxon>
        <taxon>Channa</taxon>
    </lineage>
</organism>
<protein>
    <submittedName>
        <fullName evidence="1">Uncharacterized protein</fullName>
    </submittedName>
</protein>
<accession>A0AA88SC96</accession>
<reference evidence="1" key="1">
    <citation type="submission" date="2023-07" db="EMBL/GenBank/DDBJ databases">
        <title>Chromosome-level Genome Assembly of Striped Snakehead (Channa striata).</title>
        <authorList>
            <person name="Liu H."/>
        </authorList>
    </citation>
    <scope>NUCLEOTIDE SEQUENCE</scope>
    <source>
        <strain evidence="1">Gz</strain>
        <tissue evidence="1">Muscle</tissue>
    </source>
</reference>
<dbReference type="EMBL" id="JAUPFM010000013">
    <property type="protein sequence ID" value="KAK2833015.1"/>
    <property type="molecule type" value="Genomic_DNA"/>
</dbReference>
<gene>
    <name evidence="1" type="ORF">Q5P01_016904</name>
</gene>
<dbReference type="AlphaFoldDB" id="A0AA88SC96"/>
<comment type="caution">
    <text evidence="1">The sequence shown here is derived from an EMBL/GenBank/DDBJ whole genome shotgun (WGS) entry which is preliminary data.</text>
</comment>
<evidence type="ECO:0000313" key="2">
    <source>
        <dbReference type="Proteomes" id="UP001187415"/>
    </source>
</evidence>
<proteinExistence type="predicted"/>
<sequence>MCAPERTANLLVFNTGSYTNWTEPREYTQLSHLLRFPGSQRHREHMDTVTMAESIFNAVFQQRRLQQLLCLL</sequence>
<evidence type="ECO:0000313" key="1">
    <source>
        <dbReference type="EMBL" id="KAK2833015.1"/>
    </source>
</evidence>
<dbReference type="Proteomes" id="UP001187415">
    <property type="component" value="Unassembled WGS sequence"/>
</dbReference>